<dbReference type="STRING" id="41688.A0A2N3N293"/>
<dbReference type="GO" id="GO:0008239">
    <property type="term" value="F:dipeptidyl-peptidase activity"/>
    <property type="evidence" value="ECO:0007669"/>
    <property type="project" value="UniProtKB-UniRule"/>
</dbReference>
<keyword evidence="8 11" id="KW-0378">Hydrolase</keyword>
<dbReference type="GO" id="GO:0004177">
    <property type="term" value="F:aminopeptidase activity"/>
    <property type="evidence" value="ECO:0007669"/>
    <property type="project" value="UniProtKB-KW"/>
</dbReference>
<evidence type="ECO:0000256" key="11">
    <source>
        <dbReference type="PIRNR" id="PIRNR007828"/>
    </source>
</evidence>
<keyword evidence="9 11" id="KW-0862">Zinc</keyword>
<evidence type="ECO:0000313" key="15">
    <source>
        <dbReference type="Proteomes" id="UP000233524"/>
    </source>
</evidence>
<dbReference type="GO" id="GO:0006508">
    <property type="term" value="P:proteolysis"/>
    <property type="evidence" value="ECO:0007669"/>
    <property type="project" value="UniProtKB-KW"/>
</dbReference>
<proteinExistence type="inferred from homology"/>
<evidence type="ECO:0000256" key="3">
    <source>
        <dbReference type="ARBA" id="ARBA00010200"/>
    </source>
</evidence>
<evidence type="ECO:0000256" key="5">
    <source>
        <dbReference type="ARBA" id="ARBA00022490"/>
    </source>
</evidence>
<evidence type="ECO:0000256" key="12">
    <source>
        <dbReference type="PIRSR" id="PIRSR007828-1"/>
    </source>
</evidence>
<feature type="binding site" evidence="13">
    <location>
        <position position="457"/>
    </location>
    <ligand>
        <name>Zn(2+)</name>
        <dbReference type="ChEBI" id="CHEBI:29105"/>
        <note>catalytic</note>
    </ligand>
</feature>
<feature type="binding site" evidence="13">
    <location>
        <position position="516"/>
    </location>
    <ligand>
        <name>Zn(2+)</name>
        <dbReference type="ChEBI" id="CHEBI:29105"/>
        <note>catalytic</note>
    </ligand>
</feature>
<sequence>MNAEELKHYLADSPPSVVRLEIEKHFEALTDKQKRYSHYISKAAFAGTRIVLRQISPESEAIYDFILSLHEASGGDWSSLAQKAGVNEEDLTNFLDYAAMFLGNNGNYKSFGDSKFIPRCNESVFEAFAAVSPEAGRFYKATNGAIFSTDKPGLMHLGYADDGHMTTYYPETENITKAEIDAVSAWMEKKGLLPENTRLRKTADDTFELLIASAISQVPSDGGDIGKQTNFVVDNGLLKGKTIKLTYGDYSKEMKTISEYIQKAAANSDNPTQQAMHTAYAKSFESGSLLDFKDSQRFWIRDKGPMVECNIGFIETYRDPAGIRGEWEGFAAGSFYPIAKLLLWPVERTRAFSELVSSAPSLIPLLPWGKDFEKDAFLSPDFTSLEVLTFAGSGIPAGINIPNYDDIRQTEGFKNVSLGNVLSAKAPNEKIPFISDTDLEIYKKYRDASFEVQVGLHELTGHGCGKLLQETSAGVYNFDNANPPISPLTDKPVTTWYKPGQTWGSVFGSIAASYEECRAELVAMYLSCEFPVLKIFGFGDGSTDLDGEAGDVLYASYLSMARAGLVSLEMWDPKSRKWGQAHSQARFSILQCFLQAGDDFCKLEYKNEDLSDLTIKLDRSKILTAGRDAVGKYLQKLHIYKSTADVENGTKFYTDMTTVDVDFWGDKVRNVVLQNKQPRKVFVQANTTIDEATGKVSIKHYEASPAGMIESWADRKL</sequence>
<evidence type="ECO:0000256" key="10">
    <source>
        <dbReference type="ARBA" id="ARBA00023049"/>
    </source>
</evidence>
<dbReference type="AlphaFoldDB" id="A0A2N3N293"/>
<dbReference type="PANTHER" id="PTHR23422:SF11">
    <property type="entry name" value="DIPEPTIDYL PEPTIDASE 3"/>
    <property type="match status" value="1"/>
</dbReference>
<evidence type="ECO:0000256" key="8">
    <source>
        <dbReference type="ARBA" id="ARBA00022801"/>
    </source>
</evidence>
<keyword evidence="4 11" id="KW-0031">Aminopeptidase</keyword>
<keyword evidence="7 11" id="KW-0479">Metal-binding</keyword>
<protein>
    <recommendedName>
        <fullName evidence="11">Dipeptidyl peptidase 3</fullName>
        <ecNumber evidence="11">3.4.14.4</ecNumber>
    </recommendedName>
    <alternativeName>
        <fullName evidence="11">Dipeptidyl aminopeptidase III</fullName>
    </alternativeName>
    <alternativeName>
        <fullName evidence="11">Dipeptidyl peptidase III</fullName>
    </alternativeName>
</protein>
<dbReference type="GO" id="GO:0005737">
    <property type="term" value="C:cytoplasm"/>
    <property type="evidence" value="ECO:0007669"/>
    <property type="project" value="UniProtKB-SubCell"/>
</dbReference>
<evidence type="ECO:0000256" key="13">
    <source>
        <dbReference type="PIRSR" id="PIRSR007828-2"/>
    </source>
</evidence>
<keyword evidence="5 11" id="KW-0963">Cytoplasm</keyword>
<organism evidence="14 15">
    <name type="scientific">Lomentospora prolificans</name>
    <dbReference type="NCBI Taxonomy" id="41688"/>
    <lineage>
        <taxon>Eukaryota</taxon>
        <taxon>Fungi</taxon>
        <taxon>Dikarya</taxon>
        <taxon>Ascomycota</taxon>
        <taxon>Pezizomycotina</taxon>
        <taxon>Sordariomycetes</taxon>
        <taxon>Hypocreomycetidae</taxon>
        <taxon>Microascales</taxon>
        <taxon>Microascaceae</taxon>
        <taxon>Lomentospora</taxon>
    </lineage>
</organism>
<evidence type="ECO:0000256" key="2">
    <source>
        <dbReference type="ARBA" id="ARBA00004496"/>
    </source>
</evidence>
<dbReference type="FunFam" id="3.30.540.30:FF:000001">
    <property type="entry name" value="Dipeptidyl peptidase 3"/>
    <property type="match status" value="1"/>
</dbReference>
<dbReference type="FunFam" id="3.30.540.30:FF:000004">
    <property type="entry name" value="Dipeptidyl peptidase 3"/>
    <property type="match status" value="1"/>
</dbReference>
<comment type="subcellular location">
    <subcellularLocation>
        <location evidence="2">Cytoplasm</location>
    </subcellularLocation>
</comment>
<dbReference type="InterPro" id="IPR005317">
    <property type="entry name" value="Dipeptidyl-peptase3"/>
</dbReference>
<evidence type="ECO:0000313" key="14">
    <source>
        <dbReference type="EMBL" id="PKS06544.1"/>
    </source>
</evidence>
<dbReference type="FunCoup" id="A0A2N3N293">
    <property type="interactions" value="624"/>
</dbReference>
<reference evidence="14 15" key="1">
    <citation type="journal article" date="2017" name="G3 (Bethesda)">
        <title>First Draft Genome Sequence of the Pathogenic Fungus Lomentospora prolificans (Formerly Scedosporium prolificans).</title>
        <authorList>
            <person name="Luo R."/>
            <person name="Zimin A."/>
            <person name="Workman R."/>
            <person name="Fan Y."/>
            <person name="Pertea G."/>
            <person name="Grossman N."/>
            <person name="Wear M.P."/>
            <person name="Jia B."/>
            <person name="Miller H."/>
            <person name="Casadevall A."/>
            <person name="Timp W."/>
            <person name="Zhang S.X."/>
            <person name="Salzberg S.L."/>
        </authorList>
    </citation>
    <scope>NUCLEOTIDE SEQUENCE [LARGE SCALE GENOMIC DNA]</scope>
    <source>
        <strain evidence="14 15">JHH-5317</strain>
    </source>
</reference>
<feature type="active site" evidence="12">
    <location>
        <position position="458"/>
    </location>
</feature>
<dbReference type="VEuPathDB" id="FungiDB:jhhlp_007292"/>
<feature type="binding site" evidence="13">
    <location>
        <position position="462"/>
    </location>
    <ligand>
        <name>Zn(2+)</name>
        <dbReference type="ChEBI" id="CHEBI:29105"/>
        <note>catalytic</note>
    </ligand>
</feature>
<dbReference type="EMBL" id="NLAX01001034">
    <property type="protein sequence ID" value="PKS06544.1"/>
    <property type="molecule type" value="Genomic_DNA"/>
</dbReference>
<keyword evidence="15" id="KW-1185">Reference proteome</keyword>
<keyword evidence="10 11" id="KW-0482">Metalloprotease</keyword>
<comment type="caution">
    <text evidence="14">The sequence shown here is derived from an EMBL/GenBank/DDBJ whole genome shotgun (WGS) entry which is preliminary data.</text>
</comment>
<comment type="cofactor">
    <cofactor evidence="11 13">
        <name>Zn(2+)</name>
        <dbReference type="ChEBI" id="CHEBI:29105"/>
    </cofactor>
    <text evidence="11 13">Binds 1 zinc ion per subunit.</text>
</comment>
<name>A0A2N3N293_9PEZI</name>
<dbReference type="InParanoid" id="A0A2N3N293"/>
<evidence type="ECO:0000256" key="4">
    <source>
        <dbReference type="ARBA" id="ARBA00022438"/>
    </source>
</evidence>
<dbReference type="PIRSF" id="PIRSF007828">
    <property type="entry name" value="Dipeptidyl-peptidase_III"/>
    <property type="match status" value="1"/>
</dbReference>
<keyword evidence="6 11" id="KW-0645">Protease</keyword>
<dbReference type="GO" id="GO:0008235">
    <property type="term" value="F:metalloexopeptidase activity"/>
    <property type="evidence" value="ECO:0007669"/>
    <property type="project" value="InterPro"/>
</dbReference>
<dbReference type="Gene3D" id="3.30.540.30">
    <property type="match status" value="3"/>
</dbReference>
<dbReference type="PANTHER" id="PTHR23422">
    <property type="entry name" value="DIPEPTIDYL PEPTIDASE III-RELATED"/>
    <property type="match status" value="1"/>
</dbReference>
<dbReference type="OrthoDB" id="4694525at2759"/>
<evidence type="ECO:0000256" key="9">
    <source>
        <dbReference type="ARBA" id="ARBA00022833"/>
    </source>
</evidence>
<dbReference type="GO" id="GO:0046872">
    <property type="term" value="F:metal ion binding"/>
    <property type="evidence" value="ECO:0007669"/>
    <property type="project" value="UniProtKB-KW"/>
</dbReference>
<evidence type="ECO:0000256" key="1">
    <source>
        <dbReference type="ARBA" id="ARBA00001336"/>
    </source>
</evidence>
<evidence type="ECO:0000256" key="6">
    <source>
        <dbReference type="ARBA" id="ARBA00022670"/>
    </source>
</evidence>
<dbReference type="EC" id="3.4.14.4" evidence="11"/>
<dbReference type="InterPro" id="IPR039461">
    <property type="entry name" value="Peptidase_M49"/>
</dbReference>
<evidence type="ECO:0000256" key="7">
    <source>
        <dbReference type="ARBA" id="ARBA00022723"/>
    </source>
</evidence>
<dbReference type="Proteomes" id="UP000233524">
    <property type="component" value="Unassembled WGS sequence"/>
</dbReference>
<dbReference type="Pfam" id="PF03571">
    <property type="entry name" value="Peptidase_M49"/>
    <property type="match status" value="1"/>
</dbReference>
<comment type="similarity">
    <text evidence="3 11">Belongs to the peptidase M49 family.</text>
</comment>
<comment type="catalytic activity">
    <reaction evidence="1 11">
        <text>Release of an N-terminal dipeptide from a peptide comprising four or more residues, with broad specificity. Also acts on dipeptidyl 2-naphthylamides.</text>
        <dbReference type="EC" id="3.4.14.4"/>
    </reaction>
</comment>
<gene>
    <name evidence="14" type="ORF">jhhlp_007292</name>
</gene>
<accession>A0A2N3N293</accession>